<dbReference type="SMART" id="SM00382">
    <property type="entry name" value="AAA"/>
    <property type="match status" value="1"/>
</dbReference>
<comment type="function">
    <text evidence="1">DNA-dependent ATPase that plays important roles in cellular responses to stalled DNA replication processes.</text>
</comment>
<dbReference type="InterPro" id="IPR008921">
    <property type="entry name" value="DNA_pol3_clamp-load_cplx_C"/>
</dbReference>
<dbReference type="InterPro" id="IPR027417">
    <property type="entry name" value="P-loop_NTPase"/>
</dbReference>
<dbReference type="GO" id="GO:0006261">
    <property type="term" value="P:DNA-templated DNA replication"/>
    <property type="evidence" value="ECO:0007669"/>
    <property type="project" value="TreeGrafter"/>
</dbReference>
<dbReference type="PANTHER" id="PTHR13779">
    <property type="entry name" value="WERNER HELICASE-INTERACTING PROTEIN 1 FAMILY MEMBER"/>
    <property type="match status" value="1"/>
</dbReference>
<protein>
    <recommendedName>
        <fullName evidence="3">Replication-associated recombination protein A</fullName>
    </recommendedName>
</protein>
<keyword evidence="5" id="KW-0067">ATP-binding</keyword>
<dbReference type="Proteomes" id="UP000183208">
    <property type="component" value="Unassembled WGS sequence"/>
</dbReference>
<dbReference type="CDD" id="cd18139">
    <property type="entry name" value="HLD_clamp_RarA"/>
    <property type="match status" value="1"/>
</dbReference>
<evidence type="ECO:0000256" key="4">
    <source>
        <dbReference type="ARBA" id="ARBA00022741"/>
    </source>
</evidence>
<dbReference type="InterPro" id="IPR051314">
    <property type="entry name" value="AAA_ATPase_RarA/MGS1/WRNIP1"/>
</dbReference>
<dbReference type="Gene3D" id="1.20.272.10">
    <property type="match status" value="1"/>
</dbReference>
<evidence type="ECO:0000313" key="7">
    <source>
        <dbReference type="EMBL" id="SEE29540.1"/>
    </source>
</evidence>
<dbReference type="GO" id="GO:0016887">
    <property type="term" value="F:ATP hydrolysis activity"/>
    <property type="evidence" value="ECO:0007669"/>
    <property type="project" value="InterPro"/>
</dbReference>
<dbReference type="GO" id="GO:0003677">
    <property type="term" value="F:DNA binding"/>
    <property type="evidence" value="ECO:0007669"/>
    <property type="project" value="InterPro"/>
</dbReference>
<dbReference type="GO" id="GO:0017116">
    <property type="term" value="F:single-stranded DNA helicase activity"/>
    <property type="evidence" value="ECO:0007669"/>
    <property type="project" value="TreeGrafter"/>
</dbReference>
<name>A0A1M7HBS8_9BRAD</name>
<comment type="similarity">
    <text evidence="2">Belongs to the AAA ATPase family. RarA/MGS1/WRNIP1 subfamily.</text>
</comment>
<dbReference type="OrthoDB" id="9778364at2"/>
<proteinExistence type="inferred from homology"/>
<dbReference type="CDD" id="cd00009">
    <property type="entry name" value="AAA"/>
    <property type="match status" value="1"/>
</dbReference>
<reference evidence="7 8" key="1">
    <citation type="submission" date="2016-10" db="EMBL/GenBank/DDBJ databases">
        <authorList>
            <person name="de Groot N.N."/>
        </authorList>
    </citation>
    <scope>NUCLEOTIDE SEQUENCE [LARGE SCALE GENOMIC DNA]</scope>
    <source>
        <strain evidence="7 8">GAS522</strain>
    </source>
</reference>
<feature type="domain" description="AAA+ ATPase" evidence="6">
    <location>
        <begin position="59"/>
        <end position="178"/>
    </location>
</feature>
<keyword evidence="4" id="KW-0547">Nucleotide-binding</keyword>
<dbReference type="InterPro" id="IPR021886">
    <property type="entry name" value="MgsA_C"/>
</dbReference>
<dbReference type="GO" id="GO:0008047">
    <property type="term" value="F:enzyme activator activity"/>
    <property type="evidence" value="ECO:0007669"/>
    <property type="project" value="TreeGrafter"/>
</dbReference>
<dbReference type="GO" id="GO:0005524">
    <property type="term" value="F:ATP binding"/>
    <property type="evidence" value="ECO:0007669"/>
    <property type="project" value="UniProtKB-KW"/>
</dbReference>
<dbReference type="Gene3D" id="1.10.3710.10">
    <property type="entry name" value="DNA polymerase III clamp loader subunits, C-terminal domain"/>
    <property type="match status" value="1"/>
</dbReference>
<dbReference type="SUPFAM" id="SSF48019">
    <property type="entry name" value="post-AAA+ oligomerization domain-like"/>
    <property type="match status" value="1"/>
</dbReference>
<evidence type="ECO:0000256" key="5">
    <source>
        <dbReference type="ARBA" id="ARBA00022840"/>
    </source>
</evidence>
<evidence type="ECO:0000259" key="6">
    <source>
        <dbReference type="SMART" id="SM00382"/>
    </source>
</evidence>
<sequence length="443" mass="48729">MSPKQPREAANLFAAAGMEQDAPRPLPDRLRPQALSDVVGQDHILGPDGALTRMLETRTLGSLVFWGPPGTGKTTVARLLADATELHFEQISAVFSGVADLKKVFDAARARREMGKGTLLFVDEVHRFNRAQQDSFLPVMEDGTVVLVGATTENPSFELNAALLSRARVLVFHSLDPLAVEKLYAHAEKVEGKKLPLDAEARAVLVRMADGDGRAALTLAEEVWRAARKDEVFNAEQLQDILQRRAPIYDKSADGHYNLISALHKSVRGSDPDAALYYLARMMDAGEDPLFLARRVVRMAVEDIGLADPQALVICNAAKDAYDFLGHPEGELAIAQAVIYLATAPKSNAAYKAFGAAMRAAKEGGSLLPPKHILNSPTKLMKQEGYGGGYEYDHDTPDAFSGQDYFPEALGRQTFYDPPDRGFEREIRKRLDYWAKLRRERGS</sequence>
<dbReference type="Pfam" id="PF16193">
    <property type="entry name" value="AAA_assoc_2"/>
    <property type="match status" value="1"/>
</dbReference>
<dbReference type="AlphaFoldDB" id="A0A1M7HBS8"/>
<dbReference type="Pfam" id="PF00004">
    <property type="entry name" value="AAA"/>
    <property type="match status" value="1"/>
</dbReference>
<dbReference type="Pfam" id="PF12002">
    <property type="entry name" value="MgsA_C"/>
    <property type="match status" value="1"/>
</dbReference>
<evidence type="ECO:0000256" key="3">
    <source>
        <dbReference type="ARBA" id="ARBA00020776"/>
    </source>
</evidence>
<dbReference type="InterPro" id="IPR003593">
    <property type="entry name" value="AAA+_ATPase"/>
</dbReference>
<dbReference type="InterPro" id="IPR003959">
    <property type="entry name" value="ATPase_AAA_core"/>
</dbReference>
<accession>A0A1M7HBS8</accession>
<dbReference type="SUPFAM" id="SSF52540">
    <property type="entry name" value="P-loop containing nucleoside triphosphate hydrolases"/>
    <property type="match status" value="1"/>
</dbReference>
<evidence type="ECO:0000256" key="1">
    <source>
        <dbReference type="ARBA" id="ARBA00002393"/>
    </source>
</evidence>
<dbReference type="PANTHER" id="PTHR13779:SF7">
    <property type="entry name" value="ATPASE WRNIP1"/>
    <property type="match status" value="1"/>
</dbReference>
<dbReference type="RefSeq" id="WP_074828541.1">
    <property type="nucleotide sequence ID" value="NZ_FNTI01000001.1"/>
</dbReference>
<dbReference type="InterPro" id="IPR032423">
    <property type="entry name" value="AAA_assoc_2"/>
</dbReference>
<evidence type="ECO:0000313" key="8">
    <source>
        <dbReference type="Proteomes" id="UP000183208"/>
    </source>
</evidence>
<dbReference type="Gene3D" id="3.40.50.300">
    <property type="entry name" value="P-loop containing nucleotide triphosphate hydrolases"/>
    <property type="match status" value="1"/>
</dbReference>
<dbReference type="FunFam" id="1.20.272.10:FF:000001">
    <property type="entry name" value="Putative AAA family ATPase"/>
    <property type="match status" value="1"/>
</dbReference>
<gene>
    <name evidence="7" type="ORF">SAMN05444171_6937</name>
</gene>
<dbReference type="FunFam" id="3.40.50.300:FF:000345">
    <property type="entry name" value="AAA family ATPase"/>
    <property type="match status" value="1"/>
</dbReference>
<evidence type="ECO:0000256" key="2">
    <source>
        <dbReference type="ARBA" id="ARBA00008959"/>
    </source>
</evidence>
<dbReference type="GO" id="GO:0000731">
    <property type="term" value="P:DNA synthesis involved in DNA repair"/>
    <property type="evidence" value="ECO:0007669"/>
    <property type="project" value="TreeGrafter"/>
</dbReference>
<dbReference type="EMBL" id="FNTI01000001">
    <property type="protein sequence ID" value="SEE29540.1"/>
    <property type="molecule type" value="Genomic_DNA"/>
</dbReference>
<organism evidence="7 8">
    <name type="scientific">Bradyrhizobium lablabi</name>
    <dbReference type="NCBI Taxonomy" id="722472"/>
    <lineage>
        <taxon>Bacteria</taxon>
        <taxon>Pseudomonadati</taxon>
        <taxon>Pseudomonadota</taxon>
        <taxon>Alphaproteobacteria</taxon>
        <taxon>Hyphomicrobiales</taxon>
        <taxon>Nitrobacteraceae</taxon>
        <taxon>Bradyrhizobium</taxon>
    </lineage>
</organism>
<dbReference type="FunFam" id="1.10.3710.10:FF:000004">
    <property type="entry name" value="Putative ATPase, AAA family"/>
    <property type="match status" value="1"/>
</dbReference>